<dbReference type="EMBL" id="BACD03000016">
    <property type="protein sequence ID" value="GAO48704.1"/>
    <property type="molecule type" value="Genomic_DNA"/>
</dbReference>
<reference evidence="1 2" key="2">
    <citation type="journal article" date="2014" name="J. Gen. Appl. Microbiol.">
        <title>The early diverging ascomycetous budding yeast Saitoella complicata has three histone deacetylases belonging to the Clr6, Hos2, and Rpd3 lineages.</title>
        <authorList>
            <person name="Nishida H."/>
            <person name="Matsumoto T."/>
            <person name="Kondo S."/>
            <person name="Hamamoto M."/>
            <person name="Yoshikawa H."/>
        </authorList>
    </citation>
    <scope>NUCLEOTIDE SEQUENCE [LARGE SCALE GENOMIC DNA]</scope>
    <source>
        <strain evidence="1 2">NRRL Y-17804</strain>
    </source>
</reference>
<dbReference type="AlphaFoldDB" id="A0A0E9NFU0"/>
<dbReference type="InterPro" id="IPR021607">
    <property type="entry name" value="DUF3224"/>
</dbReference>
<name>A0A0E9NFU0_SAICN</name>
<evidence type="ECO:0000313" key="1">
    <source>
        <dbReference type="EMBL" id="GAO48704.1"/>
    </source>
</evidence>
<keyword evidence="2" id="KW-1185">Reference proteome</keyword>
<dbReference type="Proteomes" id="UP000033140">
    <property type="component" value="Unassembled WGS sequence"/>
</dbReference>
<dbReference type="SUPFAM" id="SSF159238">
    <property type="entry name" value="SO1590-like"/>
    <property type="match status" value="1"/>
</dbReference>
<dbReference type="Gene3D" id="2.40.350.10">
    <property type="entry name" value="SO1590-like"/>
    <property type="match status" value="1"/>
</dbReference>
<proteinExistence type="predicted"/>
<dbReference type="RefSeq" id="XP_019023017.1">
    <property type="nucleotide sequence ID" value="XM_019170742.1"/>
</dbReference>
<dbReference type="InterPro" id="IPR023159">
    <property type="entry name" value="SO1590-like_sf"/>
</dbReference>
<dbReference type="Pfam" id="PF11528">
    <property type="entry name" value="DUF3224"/>
    <property type="match status" value="1"/>
</dbReference>
<reference evidence="1 2" key="3">
    <citation type="journal article" date="2015" name="Genome Announc.">
        <title>Draft Genome Sequence of the Archiascomycetous Yeast Saitoella complicata.</title>
        <authorList>
            <person name="Yamauchi K."/>
            <person name="Kondo S."/>
            <person name="Hamamoto M."/>
            <person name="Takahashi Y."/>
            <person name="Ogura Y."/>
            <person name="Hayashi T."/>
            <person name="Nishida H."/>
        </authorList>
    </citation>
    <scope>NUCLEOTIDE SEQUENCE [LARGE SCALE GENOMIC DNA]</scope>
    <source>
        <strain evidence="1 2">NRRL Y-17804</strain>
    </source>
</reference>
<sequence>MTFNFSTPFQIQAWAEDRTQTLLPRITPAQVTYSLPSLRALIKTTYLMTYRPDGNASFVFAETVEAEDFQGRRGLFITQGTGQFELNPYRAWGTFEVVKGTGMDGLAGIEGRGSFDTVPERVYHFEVDLDDMVEE</sequence>
<evidence type="ECO:0000313" key="2">
    <source>
        <dbReference type="Proteomes" id="UP000033140"/>
    </source>
</evidence>
<organism evidence="1 2">
    <name type="scientific">Saitoella complicata (strain BCRC 22490 / CBS 7301 / JCM 7358 / NBRC 10748 / NRRL Y-17804)</name>
    <dbReference type="NCBI Taxonomy" id="698492"/>
    <lineage>
        <taxon>Eukaryota</taxon>
        <taxon>Fungi</taxon>
        <taxon>Dikarya</taxon>
        <taxon>Ascomycota</taxon>
        <taxon>Taphrinomycotina</taxon>
        <taxon>Taphrinomycotina incertae sedis</taxon>
        <taxon>Saitoella</taxon>
    </lineage>
</organism>
<accession>A0A0E9NFU0</accession>
<gene>
    <name evidence="1" type="ORF">G7K_2874-t1</name>
</gene>
<reference evidence="1 2" key="1">
    <citation type="journal article" date="2011" name="J. Gen. Appl. Microbiol.">
        <title>Draft genome sequencing of the enigmatic yeast Saitoella complicata.</title>
        <authorList>
            <person name="Nishida H."/>
            <person name="Hamamoto M."/>
            <person name="Sugiyama J."/>
        </authorList>
    </citation>
    <scope>NUCLEOTIDE SEQUENCE [LARGE SCALE GENOMIC DNA]</scope>
    <source>
        <strain evidence="1 2">NRRL Y-17804</strain>
    </source>
</reference>
<protein>
    <submittedName>
        <fullName evidence="1">Uncharacterized protein</fullName>
    </submittedName>
</protein>
<dbReference type="OrthoDB" id="5359218at2759"/>
<comment type="caution">
    <text evidence="1">The sequence shown here is derived from an EMBL/GenBank/DDBJ whole genome shotgun (WGS) entry which is preliminary data.</text>
</comment>